<comment type="caution">
    <text evidence="2">The sequence shown here is derived from an EMBL/GenBank/DDBJ whole genome shotgun (WGS) entry which is preliminary data.</text>
</comment>
<dbReference type="Proteomes" id="UP000012249">
    <property type="component" value="Unassembled WGS sequence"/>
</dbReference>
<dbReference type="EMBL" id="AHMI02000194">
    <property type="protein sequence ID" value="EMY14131.1"/>
    <property type="molecule type" value="Genomic_DNA"/>
</dbReference>
<sequence>EKNLPSFPASRLNDLLPTGHPDTQNQGNSGTTLPKGRVVGPIGFTEDLS</sequence>
<gene>
    <name evidence="2" type="ORF">LEP1GSC043_2804</name>
</gene>
<feature type="region of interest" description="Disordered" evidence="1">
    <location>
        <begin position="1"/>
        <end position="49"/>
    </location>
</feature>
<reference evidence="2 3" key="1">
    <citation type="submission" date="2013-02" db="EMBL/GenBank/DDBJ databases">
        <authorList>
            <person name="Harkins D.M."/>
            <person name="Durkin A.S."/>
            <person name="Brinkac L.M."/>
            <person name="Haft D.H."/>
            <person name="Selengut J.D."/>
            <person name="Sanka R."/>
            <person name="DePew J."/>
            <person name="Purushe J."/>
            <person name="Haake D.A."/>
            <person name="Matsunaga J."/>
            <person name="Vinetz J.M."/>
            <person name="Sutton G.G."/>
            <person name="Nierman W.C."/>
            <person name="Fouts D.E."/>
        </authorList>
    </citation>
    <scope>NUCLEOTIDE SEQUENCE [LARGE SCALE GENOMIC DNA]</scope>
    <source>
        <strain evidence="2 3">Ecochallenge</strain>
    </source>
</reference>
<accession>N1U7F7</accession>
<organism evidence="2 3">
    <name type="scientific">Leptospira weilii str. Ecochallenge</name>
    <dbReference type="NCBI Taxonomy" id="1049986"/>
    <lineage>
        <taxon>Bacteria</taxon>
        <taxon>Pseudomonadati</taxon>
        <taxon>Spirochaetota</taxon>
        <taxon>Spirochaetia</taxon>
        <taxon>Leptospirales</taxon>
        <taxon>Leptospiraceae</taxon>
        <taxon>Leptospira</taxon>
    </lineage>
</organism>
<feature type="non-terminal residue" evidence="2">
    <location>
        <position position="1"/>
    </location>
</feature>
<evidence type="ECO:0000256" key="1">
    <source>
        <dbReference type="SAM" id="MobiDB-lite"/>
    </source>
</evidence>
<proteinExistence type="predicted"/>
<evidence type="ECO:0000313" key="3">
    <source>
        <dbReference type="Proteomes" id="UP000012249"/>
    </source>
</evidence>
<evidence type="ECO:0000313" key="2">
    <source>
        <dbReference type="EMBL" id="EMY14131.1"/>
    </source>
</evidence>
<feature type="compositionally biased region" description="Polar residues" evidence="1">
    <location>
        <begin position="21"/>
        <end position="32"/>
    </location>
</feature>
<dbReference type="AlphaFoldDB" id="N1U7F7"/>
<name>N1U7F7_9LEPT</name>
<protein>
    <submittedName>
        <fullName evidence="2">Uncharacterized protein</fullName>
    </submittedName>
</protein>